<feature type="compositionally biased region" description="Polar residues" evidence="1">
    <location>
        <begin position="36"/>
        <end position="68"/>
    </location>
</feature>
<accession>A0A916YJM7</accession>
<name>A0A916YJM7_9BACL</name>
<dbReference type="RefSeq" id="WP_188988399.1">
    <property type="nucleotide sequence ID" value="NZ_BMHP01000001.1"/>
</dbReference>
<protein>
    <recommendedName>
        <fullName evidence="4">Lipoprotein</fullName>
    </recommendedName>
</protein>
<dbReference type="PROSITE" id="PS51257">
    <property type="entry name" value="PROKAR_LIPOPROTEIN"/>
    <property type="match status" value="1"/>
</dbReference>
<dbReference type="EMBL" id="BMHP01000001">
    <property type="protein sequence ID" value="GGD48653.1"/>
    <property type="molecule type" value="Genomic_DNA"/>
</dbReference>
<evidence type="ECO:0000313" key="2">
    <source>
        <dbReference type="EMBL" id="GGD48653.1"/>
    </source>
</evidence>
<dbReference type="AlphaFoldDB" id="A0A916YJM7"/>
<feature type="region of interest" description="Disordered" evidence="1">
    <location>
        <begin position="36"/>
        <end position="89"/>
    </location>
</feature>
<sequence>MQRTMRSRLKFPARQPHNRSATLLLAGLLLTAGCSSNPSLDTSTGKSDPASGSENTANNNVQPQTGQSAEGRPPAESKPAETNNPYSAAGIDDPSAFEAVFDQVKSAVADGDPNKVAAYVLFPMRVNDAKGSVSINNKEDFVAKYDTIFTVSVKEALANQKKDNLFVNAKGVMVGNGEVWFGATTGSPQKYGIIAVNQDTAASR</sequence>
<reference evidence="2" key="1">
    <citation type="journal article" date="2014" name="Int. J. Syst. Evol. Microbiol.">
        <title>Complete genome sequence of Corynebacterium casei LMG S-19264T (=DSM 44701T), isolated from a smear-ripened cheese.</title>
        <authorList>
            <consortium name="US DOE Joint Genome Institute (JGI-PGF)"/>
            <person name="Walter F."/>
            <person name="Albersmeier A."/>
            <person name="Kalinowski J."/>
            <person name="Ruckert C."/>
        </authorList>
    </citation>
    <scope>NUCLEOTIDE SEQUENCE</scope>
    <source>
        <strain evidence="2">CGMCC 1.15178</strain>
    </source>
</reference>
<comment type="caution">
    <text evidence="2">The sequence shown here is derived from an EMBL/GenBank/DDBJ whole genome shotgun (WGS) entry which is preliminary data.</text>
</comment>
<proteinExistence type="predicted"/>
<reference evidence="2" key="2">
    <citation type="submission" date="2020-09" db="EMBL/GenBank/DDBJ databases">
        <authorList>
            <person name="Sun Q."/>
            <person name="Zhou Y."/>
        </authorList>
    </citation>
    <scope>NUCLEOTIDE SEQUENCE</scope>
    <source>
        <strain evidence="2">CGMCC 1.15178</strain>
    </source>
</reference>
<gene>
    <name evidence="2" type="ORF">GCM10010911_02730</name>
</gene>
<evidence type="ECO:0000313" key="3">
    <source>
        <dbReference type="Proteomes" id="UP000612456"/>
    </source>
</evidence>
<evidence type="ECO:0000256" key="1">
    <source>
        <dbReference type="SAM" id="MobiDB-lite"/>
    </source>
</evidence>
<keyword evidence="3" id="KW-1185">Reference proteome</keyword>
<evidence type="ECO:0008006" key="4">
    <source>
        <dbReference type="Google" id="ProtNLM"/>
    </source>
</evidence>
<organism evidence="2 3">
    <name type="scientific">Paenibacillus nasutitermitis</name>
    <dbReference type="NCBI Taxonomy" id="1652958"/>
    <lineage>
        <taxon>Bacteria</taxon>
        <taxon>Bacillati</taxon>
        <taxon>Bacillota</taxon>
        <taxon>Bacilli</taxon>
        <taxon>Bacillales</taxon>
        <taxon>Paenibacillaceae</taxon>
        <taxon>Paenibacillus</taxon>
    </lineage>
</organism>
<dbReference type="Proteomes" id="UP000612456">
    <property type="component" value="Unassembled WGS sequence"/>
</dbReference>